<name>A0A1L8CSP6_9THEO</name>
<organism evidence="2 3">
    <name type="scientific">Carboxydothermus pertinax</name>
    <dbReference type="NCBI Taxonomy" id="870242"/>
    <lineage>
        <taxon>Bacteria</taxon>
        <taxon>Bacillati</taxon>
        <taxon>Bacillota</taxon>
        <taxon>Clostridia</taxon>
        <taxon>Thermoanaerobacterales</taxon>
        <taxon>Thermoanaerobacteraceae</taxon>
        <taxon>Carboxydothermus</taxon>
    </lineage>
</organism>
<dbReference type="InterPro" id="IPR002509">
    <property type="entry name" value="NODB_dom"/>
</dbReference>
<dbReference type="PROSITE" id="PS51677">
    <property type="entry name" value="NODB"/>
    <property type="match status" value="1"/>
</dbReference>
<keyword evidence="3" id="KW-1185">Reference proteome</keyword>
<dbReference type="OrthoDB" id="9806342at2"/>
<dbReference type="AlphaFoldDB" id="A0A1L8CSP6"/>
<dbReference type="GO" id="GO:0016810">
    <property type="term" value="F:hydrolase activity, acting on carbon-nitrogen (but not peptide) bonds"/>
    <property type="evidence" value="ECO:0007669"/>
    <property type="project" value="InterPro"/>
</dbReference>
<reference evidence="3" key="1">
    <citation type="submission" date="2016-12" db="EMBL/GenBank/DDBJ databases">
        <title>Draft Genome Sequences od Carboxydothermus pertinax and islandicus, Hydrogenogenic Carboxydotrophic Bacteria.</title>
        <authorList>
            <person name="Fukuyama Y."/>
            <person name="Ohmae K."/>
            <person name="Yoneda Y."/>
            <person name="Yoshida T."/>
            <person name="Sako Y."/>
        </authorList>
    </citation>
    <scope>NUCLEOTIDE SEQUENCE [LARGE SCALE GENOMIC DNA]</scope>
    <source>
        <strain evidence="3">Ug1</strain>
    </source>
</reference>
<proteinExistence type="predicted"/>
<protein>
    <submittedName>
        <fullName evidence="2">Polysaccharide deacetylase</fullName>
    </submittedName>
</protein>
<dbReference type="PANTHER" id="PTHR10587">
    <property type="entry name" value="GLYCOSYL TRANSFERASE-RELATED"/>
    <property type="match status" value="1"/>
</dbReference>
<sequence length="229" mass="26293">MPNSNRKVFIIMTFSLLSLFLLPHFRILGNMKTVTKPAPPKKYCALTFDDGPDPRFTPQVLKILKKEKIPATFFVVGQNAAKYPDLIKEIYAQGNEIENHTYTHPVINYFKDNANLALEIKKTDAVVYAKTHYTPAFFRPPRGRRPVYLHKILAQNKKTLVMWNICVESVLDKKKTTFLVPKDKVIILAHDGRLDRSKTIKALPLVIKQYKDAGYQFVTINQLYSIGVK</sequence>
<dbReference type="InterPro" id="IPR050248">
    <property type="entry name" value="Polysacc_deacetylase_ArnD"/>
</dbReference>
<dbReference type="EMBL" id="BDJK01000006">
    <property type="protein sequence ID" value="GAV21884.1"/>
    <property type="molecule type" value="Genomic_DNA"/>
</dbReference>
<feature type="domain" description="NodB homology" evidence="1">
    <location>
        <begin position="42"/>
        <end position="218"/>
    </location>
</feature>
<comment type="caution">
    <text evidence="2">The sequence shown here is derived from an EMBL/GenBank/DDBJ whole genome shotgun (WGS) entry which is preliminary data.</text>
</comment>
<dbReference type="STRING" id="870242.cpu_03940"/>
<dbReference type="RefSeq" id="WP_075858323.1">
    <property type="nucleotide sequence ID" value="NZ_BDJK01000006.1"/>
</dbReference>
<dbReference type="CDD" id="cd10917">
    <property type="entry name" value="CE4_NodB_like_6s_7s"/>
    <property type="match status" value="1"/>
</dbReference>
<dbReference type="Proteomes" id="UP000187485">
    <property type="component" value="Unassembled WGS sequence"/>
</dbReference>
<dbReference type="Gene3D" id="3.20.20.370">
    <property type="entry name" value="Glycoside hydrolase/deacetylase"/>
    <property type="match status" value="1"/>
</dbReference>
<evidence type="ECO:0000313" key="3">
    <source>
        <dbReference type="Proteomes" id="UP000187485"/>
    </source>
</evidence>
<dbReference type="Pfam" id="PF01522">
    <property type="entry name" value="Polysacc_deac_1"/>
    <property type="match status" value="1"/>
</dbReference>
<evidence type="ECO:0000313" key="2">
    <source>
        <dbReference type="EMBL" id="GAV21884.1"/>
    </source>
</evidence>
<accession>A0A1L8CSP6</accession>
<gene>
    <name evidence="2" type="ORF">cpu_03940</name>
</gene>
<evidence type="ECO:0000259" key="1">
    <source>
        <dbReference type="PROSITE" id="PS51677"/>
    </source>
</evidence>
<dbReference type="InterPro" id="IPR011330">
    <property type="entry name" value="Glyco_hydro/deAcase_b/a-brl"/>
</dbReference>
<dbReference type="SUPFAM" id="SSF88713">
    <property type="entry name" value="Glycoside hydrolase/deacetylase"/>
    <property type="match status" value="1"/>
</dbReference>
<dbReference type="GO" id="GO:0005975">
    <property type="term" value="P:carbohydrate metabolic process"/>
    <property type="evidence" value="ECO:0007669"/>
    <property type="project" value="InterPro"/>
</dbReference>